<dbReference type="PaxDb" id="469381-Dpep_1928"/>
<evidence type="ECO:0000259" key="13">
    <source>
        <dbReference type="Pfam" id="PF04563"/>
    </source>
</evidence>
<evidence type="ECO:0000256" key="1">
    <source>
        <dbReference type="ARBA" id="ARBA00022478"/>
    </source>
</evidence>
<comment type="similarity">
    <text evidence="6 7">Belongs to the RNA polymerase beta chain family.</text>
</comment>
<accession>D2Z905</accession>
<reference evidence="16 17" key="1">
    <citation type="journal article" date="2010" name="Stand. Genomic Sci.">
        <title>Permanent draft genome sequence of Dethiosulfovibrio peptidovorans type strain (SEBR 4207).</title>
        <authorList>
            <person name="Labutti K."/>
            <person name="Mayilraj S."/>
            <person name="Clum A."/>
            <person name="Lucas S."/>
            <person name="Glavina Del Rio T."/>
            <person name="Nolan M."/>
            <person name="Tice H."/>
            <person name="Cheng J.F."/>
            <person name="Pitluck S."/>
            <person name="Liolios K."/>
            <person name="Ivanova N."/>
            <person name="Mavromatis K."/>
            <person name="Mikhailova N."/>
            <person name="Pati A."/>
            <person name="Goodwin L."/>
            <person name="Chen A."/>
            <person name="Palaniappan K."/>
            <person name="Land M."/>
            <person name="Hauser L."/>
            <person name="Chang Y.J."/>
            <person name="Jeffries C.D."/>
            <person name="Rohde M."/>
            <person name="Spring S."/>
            <person name="Goker M."/>
            <person name="Woyke T."/>
            <person name="Bristow J."/>
            <person name="Eisen J.A."/>
            <person name="Markowitz V."/>
            <person name="Hugenholtz P."/>
            <person name="Kyrpides N.C."/>
            <person name="Klenk H.P."/>
            <person name="Lapidus A."/>
        </authorList>
    </citation>
    <scope>NUCLEOTIDE SEQUENCE [LARGE SCALE GENOMIC DNA]</scope>
    <source>
        <strain evidence="16 17">DSM 11002</strain>
    </source>
</reference>
<dbReference type="Pfam" id="PF00562">
    <property type="entry name" value="RNA_pol_Rpb2_6"/>
    <property type="match status" value="1"/>
</dbReference>
<evidence type="ECO:0000313" key="17">
    <source>
        <dbReference type="Proteomes" id="UP000006427"/>
    </source>
</evidence>
<feature type="domain" description="RNA polymerase Rpb2" evidence="12">
    <location>
        <begin position="282"/>
        <end position="403"/>
    </location>
</feature>
<comment type="subunit">
    <text evidence="6 8">The RNAP catalytic core consists of 2 alpha, 1 beta, 1 beta' and 1 omega subunit. When a sigma factor is associated with the core the holoenzyme is formed, which can initiate transcription.</text>
</comment>
<dbReference type="CDD" id="cd00653">
    <property type="entry name" value="RNA_pol_B_RPB2"/>
    <property type="match status" value="1"/>
</dbReference>
<dbReference type="Gene3D" id="3.90.1800.10">
    <property type="entry name" value="RNA polymerase alpha subunit dimerisation domain"/>
    <property type="match status" value="1"/>
</dbReference>
<proteinExistence type="inferred from homology"/>
<dbReference type="OrthoDB" id="9803954at2"/>
<dbReference type="GO" id="GO:0032549">
    <property type="term" value="F:ribonucleoside binding"/>
    <property type="evidence" value="ECO:0007669"/>
    <property type="project" value="InterPro"/>
</dbReference>
<dbReference type="Pfam" id="PF04561">
    <property type="entry name" value="RNA_pol_Rpb2_2"/>
    <property type="match status" value="2"/>
</dbReference>
<dbReference type="NCBIfam" id="NF001616">
    <property type="entry name" value="PRK00405.1"/>
    <property type="match status" value="1"/>
</dbReference>
<keyword evidence="17" id="KW-1185">Reference proteome</keyword>
<dbReference type="GO" id="GO:0000428">
    <property type="term" value="C:DNA-directed RNA polymerase complex"/>
    <property type="evidence" value="ECO:0007669"/>
    <property type="project" value="UniProtKB-KW"/>
</dbReference>
<dbReference type="AlphaFoldDB" id="D2Z905"/>
<evidence type="ECO:0000259" key="15">
    <source>
        <dbReference type="Pfam" id="PF10385"/>
    </source>
</evidence>
<dbReference type="InterPro" id="IPR007644">
    <property type="entry name" value="RNA_pol_bsu_protrusion"/>
</dbReference>
<feature type="compositionally biased region" description="Basic and acidic residues" evidence="9">
    <location>
        <begin position="1219"/>
        <end position="1249"/>
    </location>
</feature>
<dbReference type="Gene3D" id="2.40.50.150">
    <property type="match status" value="1"/>
</dbReference>
<dbReference type="InterPro" id="IPR007641">
    <property type="entry name" value="RNA_pol_Rpb2_7"/>
</dbReference>
<dbReference type="Pfam" id="PF04560">
    <property type="entry name" value="RNA_pol_Rpb2_7"/>
    <property type="match status" value="1"/>
</dbReference>
<dbReference type="SUPFAM" id="SSF64484">
    <property type="entry name" value="beta and beta-prime subunits of DNA dependent RNA-polymerase"/>
    <property type="match status" value="1"/>
</dbReference>
<feature type="domain" description="DNA-directed RNA polymerase subunit 2 hybrid-binding" evidence="10">
    <location>
        <begin position="672"/>
        <end position="1066"/>
    </location>
</feature>
<dbReference type="Gene3D" id="2.30.150.10">
    <property type="entry name" value="DNA-directed RNA polymerase, beta subunit, external 1 domain"/>
    <property type="match status" value="1"/>
</dbReference>
<dbReference type="GO" id="GO:0003899">
    <property type="term" value="F:DNA-directed RNA polymerase activity"/>
    <property type="evidence" value="ECO:0007669"/>
    <property type="project" value="UniProtKB-UniRule"/>
</dbReference>
<evidence type="ECO:0000256" key="4">
    <source>
        <dbReference type="ARBA" id="ARBA00023163"/>
    </source>
</evidence>
<evidence type="ECO:0000256" key="7">
    <source>
        <dbReference type="RuleBase" id="RU000434"/>
    </source>
</evidence>
<dbReference type="InterPro" id="IPR015712">
    <property type="entry name" value="DNA-dir_RNA_pol_su2"/>
</dbReference>
<evidence type="ECO:0000256" key="9">
    <source>
        <dbReference type="SAM" id="MobiDB-lite"/>
    </source>
</evidence>
<evidence type="ECO:0000259" key="10">
    <source>
        <dbReference type="Pfam" id="PF00562"/>
    </source>
</evidence>
<dbReference type="EC" id="2.7.7.6" evidence="6 8"/>
<dbReference type="Gene3D" id="3.90.1110.10">
    <property type="entry name" value="RNA polymerase Rpb2, domain 2"/>
    <property type="match status" value="2"/>
</dbReference>
<feature type="domain" description="RNA polymerase Rpb2" evidence="12">
    <location>
        <begin position="150"/>
        <end position="219"/>
    </location>
</feature>
<protein>
    <recommendedName>
        <fullName evidence="6 8">DNA-directed RNA polymerase subunit beta</fullName>
        <shortName evidence="6">RNAP subunit beta</shortName>
        <ecNumber evidence="6 8">2.7.7.6</ecNumber>
    </recommendedName>
    <alternativeName>
        <fullName evidence="6">RNA polymerase subunit beta</fullName>
    </alternativeName>
    <alternativeName>
        <fullName evidence="6">Transcriptase subunit beta</fullName>
    </alternativeName>
</protein>
<gene>
    <name evidence="6" type="primary">rpoB</name>
    <name evidence="16" type="ORF">Dpep_1928</name>
</gene>
<dbReference type="Pfam" id="PF04565">
    <property type="entry name" value="RNA_pol_Rpb2_3"/>
    <property type="match status" value="1"/>
</dbReference>
<dbReference type="Gene3D" id="3.90.1100.10">
    <property type="match status" value="2"/>
</dbReference>
<dbReference type="eggNOG" id="COG0085">
    <property type="taxonomic scope" value="Bacteria"/>
</dbReference>
<dbReference type="GO" id="GO:0003677">
    <property type="term" value="F:DNA binding"/>
    <property type="evidence" value="ECO:0007669"/>
    <property type="project" value="UniProtKB-UniRule"/>
</dbReference>
<dbReference type="InterPro" id="IPR007120">
    <property type="entry name" value="DNA-dir_RNAP_su2_dom"/>
</dbReference>
<feature type="domain" description="RNA polymerase Rpb2" evidence="11">
    <location>
        <begin position="1068"/>
        <end position="1141"/>
    </location>
</feature>
<keyword evidence="4 6" id="KW-0804">Transcription</keyword>
<evidence type="ECO:0000256" key="5">
    <source>
        <dbReference type="ARBA" id="ARBA00048552"/>
    </source>
</evidence>
<dbReference type="InterPro" id="IPR007645">
    <property type="entry name" value="RNA_pol_Rpb2_3"/>
</dbReference>
<dbReference type="NCBIfam" id="TIGR02013">
    <property type="entry name" value="rpoB"/>
    <property type="match status" value="1"/>
</dbReference>
<keyword evidence="3 6" id="KW-0548">Nucleotidyltransferase</keyword>
<feature type="compositionally biased region" description="Polar residues" evidence="9">
    <location>
        <begin position="1208"/>
        <end position="1218"/>
    </location>
</feature>
<evidence type="ECO:0000256" key="6">
    <source>
        <dbReference type="HAMAP-Rule" id="MF_01321"/>
    </source>
</evidence>
<dbReference type="STRING" id="469381.Dpep_1928"/>
<dbReference type="Pfam" id="PF04563">
    <property type="entry name" value="RNA_pol_Rpb2_1"/>
    <property type="match status" value="1"/>
</dbReference>
<dbReference type="HAMAP" id="MF_01321">
    <property type="entry name" value="RNApol_bact_RpoB"/>
    <property type="match status" value="1"/>
</dbReference>
<dbReference type="GO" id="GO:0006351">
    <property type="term" value="P:DNA-templated transcription"/>
    <property type="evidence" value="ECO:0007669"/>
    <property type="project" value="UniProtKB-UniRule"/>
</dbReference>
<dbReference type="InterPro" id="IPR007121">
    <property type="entry name" value="RNA_pol_bsu_CS"/>
</dbReference>
<dbReference type="Gene3D" id="2.40.270.10">
    <property type="entry name" value="DNA-directed RNA polymerase, subunit 2, domain 6"/>
    <property type="match status" value="1"/>
</dbReference>
<dbReference type="InterPro" id="IPR014724">
    <property type="entry name" value="RNA_pol_RPB2_OB-fold"/>
</dbReference>
<evidence type="ECO:0000256" key="8">
    <source>
        <dbReference type="RuleBase" id="RU363031"/>
    </source>
</evidence>
<feature type="domain" description="DNA-directed RNA polymerase beta subunit external 1" evidence="15">
    <location>
        <begin position="542"/>
        <end position="610"/>
    </location>
</feature>
<feature type="domain" description="RNA polymerase beta subunit protrusion" evidence="13">
    <location>
        <begin position="28"/>
        <end position="449"/>
    </location>
</feature>
<dbReference type="InterPro" id="IPR037034">
    <property type="entry name" value="RNA_pol_Rpb2_2_sf"/>
</dbReference>
<evidence type="ECO:0000259" key="12">
    <source>
        <dbReference type="Pfam" id="PF04561"/>
    </source>
</evidence>
<evidence type="ECO:0000259" key="14">
    <source>
        <dbReference type="Pfam" id="PF04565"/>
    </source>
</evidence>
<dbReference type="InterPro" id="IPR037033">
    <property type="entry name" value="DNA-dir_RNAP_su2_hyb_sf"/>
</dbReference>
<dbReference type="InterPro" id="IPR019462">
    <property type="entry name" value="DNA-dir_RNA_pol_bsu_external_1"/>
</dbReference>
<feature type="domain" description="RNA polymerase Rpb2" evidence="14">
    <location>
        <begin position="463"/>
        <end position="531"/>
    </location>
</feature>
<comment type="catalytic activity">
    <reaction evidence="5 6 8">
        <text>RNA(n) + a ribonucleoside 5'-triphosphate = RNA(n+1) + diphosphate</text>
        <dbReference type="Rhea" id="RHEA:21248"/>
        <dbReference type="Rhea" id="RHEA-COMP:14527"/>
        <dbReference type="Rhea" id="RHEA-COMP:17342"/>
        <dbReference type="ChEBI" id="CHEBI:33019"/>
        <dbReference type="ChEBI" id="CHEBI:61557"/>
        <dbReference type="ChEBI" id="CHEBI:140395"/>
        <dbReference type="EC" id="2.7.7.6"/>
    </reaction>
</comment>
<dbReference type="Gene3D" id="2.40.50.100">
    <property type="match status" value="1"/>
</dbReference>
<evidence type="ECO:0000313" key="16">
    <source>
        <dbReference type="EMBL" id="EFC91952.1"/>
    </source>
</evidence>
<sequence>MAEFVPVGKKRSRLTFGRVRDLVEIPDMVEVQRDSYRSFFQEDVDPDKRDSVGLQELLDEIFPIESYDGSFALEFVRYYLDRPATTQEESQQKDCTWHRPVRATIRLVNRKNLEIKEEEIFLGDFPMMTERGTFIINGTERVVVNQLTRSAGIYFKVDYSAPVAETFTAKIIPDRGAWLEFAMGSGDALYVNIDNRKKLPGTLLLKAFGVSSNEEMLRLFGGEIEEVDISEELLIGRLLGETVLDEGGNVVVRKEERIGKEELERLWDIGRTRVKVWNVNPVFAATLEKDFTNNRDEAMLEIFRRLRPNDPARIENAREYIDSLFFDSRRYTLGRVGRYKLNRRLKLDLPDREYLLTIDDLVRIVKGIIVLRDTEEQRDVVSFPDVTEEFPDDIDHLGNRRVRSVGELLQNQVRIGLLRMERIAKERMTTVADLTKAMARDLINVRPISAALREFFGSGQLSQYMDQNNPLSELTHRRRLSALGPGGLSRERAGFEARDVHYTHYGRICPIETPEGPNIGLVTSLSTYSKVNQYGFLVTPRRPVVEGVVSLNPEDVVYLAADEEDNSYVGRANTPYDESTGRLSEEYCYARYRGRIVEVPQDKIDYLDISPKQIVSASTALIPFLEHDDANRALMGSNMQRQAVPLLLPEAPRVGTGMEGRIAKDSGSCVVAPEDGVVTYVDADRIEIRSDLGVYRSMSLQKFKRSNQGTIIHQRPIVSKGDVVSKGEIMADGQSVDQAELALGRNVLIAFIPWEGYNYEDAILLSERLVKEDFFTSIHIEEYEMDARDTKLGPEEITRDIPNVGEDALKDLDEFGVVRVGAEVNAGDILVGKVTPKGESDQSPEEKLLRAIFGEKAREVRDTSLHVPHGARGKVVAVKKLNKDENSDSLSPGVNEVVKVYVAQLRKITVGDKMSGRHGNKGVVSRILPVEDMPYLPDGTPVDVCLNPLGVPSRMNLGQVLETILATVAVANDWHVATPVFEGAQEEEIYDLLDKLSQENPDYSTLTRGGTMQLIDGRTGEPMEYKTTVGHMYMLKLNHLVDDKLHARSIGPYSLITQQPLGGKAQFGGQRFGEMEVWALQGYGAAHVLQEMLTVKSDDIHGRLKTYEKIVKGQNLTRPGVPESFKVLVKELEGLGLGVDIEYNDGTIGPLLPDEDDEQSNSAPVPQKAEAVPAVAPDEASAPTPKEMEEMIFGNEEASVKESKISYAESTEALSDSPTSEKKSGTSDEGSKEALSDSSKPEEERKTSNEESNEALSDSSTVENDDVKGADR</sequence>
<keyword evidence="2 6" id="KW-0808">Transferase</keyword>
<comment type="caution">
    <text evidence="16">The sequence shown here is derived from an EMBL/GenBank/DDBJ whole genome shotgun (WGS) entry which is preliminary data.</text>
</comment>
<evidence type="ECO:0000259" key="11">
    <source>
        <dbReference type="Pfam" id="PF04560"/>
    </source>
</evidence>
<feature type="region of interest" description="Disordered" evidence="9">
    <location>
        <begin position="1196"/>
        <end position="1272"/>
    </location>
</feature>
<dbReference type="InterPro" id="IPR042107">
    <property type="entry name" value="DNA-dir_RNA_pol_bsu_ext_1_sf"/>
</dbReference>
<comment type="function">
    <text evidence="6 8">DNA-dependent RNA polymerase catalyzes the transcription of DNA into RNA using the four ribonucleoside triphosphates as substrates.</text>
</comment>
<evidence type="ECO:0000256" key="2">
    <source>
        <dbReference type="ARBA" id="ARBA00022679"/>
    </source>
</evidence>
<organism evidence="16 17">
    <name type="scientific">Dethiosulfovibrio peptidovorans DSM 11002</name>
    <dbReference type="NCBI Taxonomy" id="469381"/>
    <lineage>
        <taxon>Bacteria</taxon>
        <taxon>Thermotogati</taxon>
        <taxon>Synergistota</taxon>
        <taxon>Synergistia</taxon>
        <taxon>Synergistales</taxon>
        <taxon>Dethiosulfovibrionaceae</taxon>
        <taxon>Dethiosulfovibrio</taxon>
    </lineage>
</organism>
<feature type="compositionally biased region" description="Low complexity" evidence="9">
    <location>
        <begin position="1169"/>
        <end position="1183"/>
    </location>
</feature>
<dbReference type="PROSITE" id="PS01166">
    <property type="entry name" value="RNA_POL_BETA"/>
    <property type="match status" value="1"/>
</dbReference>
<dbReference type="Pfam" id="PF10385">
    <property type="entry name" value="RNA_pol_Rpb2_45"/>
    <property type="match status" value="1"/>
</dbReference>
<keyword evidence="1 6" id="KW-0240">DNA-directed RNA polymerase</keyword>
<dbReference type="InterPro" id="IPR007642">
    <property type="entry name" value="RNA_pol_Rpb2_2"/>
</dbReference>
<dbReference type="EMBL" id="ABTR02000001">
    <property type="protein sequence ID" value="EFC91952.1"/>
    <property type="molecule type" value="Genomic_DNA"/>
</dbReference>
<name>D2Z905_9BACT</name>
<dbReference type="PANTHER" id="PTHR20856">
    <property type="entry name" value="DNA-DIRECTED RNA POLYMERASE I SUBUNIT 2"/>
    <property type="match status" value="1"/>
</dbReference>
<feature type="region of interest" description="Disordered" evidence="9">
    <location>
        <begin position="1148"/>
        <end position="1183"/>
    </location>
</feature>
<dbReference type="InterPro" id="IPR010243">
    <property type="entry name" value="RNA_pol_bsu_bac"/>
</dbReference>
<dbReference type="RefSeq" id="WP_005661683.1">
    <property type="nucleotide sequence ID" value="NZ_ABTR02000001.1"/>
</dbReference>
<dbReference type="Proteomes" id="UP000006427">
    <property type="component" value="Unassembled WGS sequence"/>
</dbReference>
<evidence type="ECO:0000256" key="3">
    <source>
        <dbReference type="ARBA" id="ARBA00022695"/>
    </source>
</evidence>